<dbReference type="EMBL" id="VSSQ01029454">
    <property type="protein sequence ID" value="MPM79601.1"/>
    <property type="molecule type" value="Genomic_DNA"/>
</dbReference>
<evidence type="ECO:0000313" key="1">
    <source>
        <dbReference type="EMBL" id="MPM79601.1"/>
    </source>
</evidence>
<name>A0A645CRQ5_9ZZZZ</name>
<dbReference type="Gene3D" id="3.40.50.1820">
    <property type="entry name" value="alpha/beta hydrolase"/>
    <property type="match status" value="1"/>
</dbReference>
<protein>
    <submittedName>
        <fullName evidence="1">Uncharacterized protein</fullName>
    </submittedName>
</protein>
<organism evidence="1">
    <name type="scientific">bioreactor metagenome</name>
    <dbReference type="NCBI Taxonomy" id="1076179"/>
    <lineage>
        <taxon>unclassified sequences</taxon>
        <taxon>metagenomes</taxon>
        <taxon>ecological metagenomes</taxon>
    </lineage>
</organism>
<sequence>MIAQKYNTALKKFGDKNPDFLAAVNDLTASSCKELNDMTPDIPGIFYQSIGSKLNKASDGRFPLNFSYHLVKYFDGPNDGLVSADSFIWGEKNSFLTVSGNRGISHGDVIDLNRENIEEFDVREFYVGLVHNLKVRGF</sequence>
<reference evidence="1" key="1">
    <citation type="submission" date="2019-08" db="EMBL/GenBank/DDBJ databases">
        <authorList>
            <person name="Kucharzyk K."/>
            <person name="Murdoch R.W."/>
            <person name="Higgins S."/>
            <person name="Loffler F."/>
        </authorList>
    </citation>
    <scope>NUCLEOTIDE SEQUENCE</scope>
</reference>
<dbReference type="AlphaFoldDB" id="A0A645CRQ5"/>
<accession>A0A645CRQ5</accession>
<comment type="caution">
    <text evidence="1">The sequence shown here is derived from an EMBL/GenBank/DDBJ whole genome shotgun (WGS) entry which is preliminary data.</text>
</comment>
<proteinExistence type="predicted"/>
<gene>
    <name evidence="1" type="ORF">SDC9_126640</name>
</gene>
<dbReference type="InterPro" id="IPR029058">
    <property type="entry name" value="AB_hydrolase_fold"/>
</dbReference>